<dbReference type="PANTHER" id="PTHR22954">
    <property type="entry name" value="RETROVIRAL PROTEASE-RELATED"/>
    <property type="match status" value="1"/>
</dbReference>
<accession>A0A4Y2L453</accession>
<reference evidence="2 3" key="1">
    <citation type="journal article" date="2019" name="Sci. Rep.">
        <title>Orb-weaving spider Araneus ventricosus genome elucidates the spidroin gene catalogue.</title>
        <authorList>
            <person name="Kono N."/>
            <person name="Nakamura H."/>
            <person name="Ohtoshi R."/>
            <person name="Moran D.A.P."/>
            <person name="Shinohara A."/>
            <person name="Yoshida Y."/>
            <person name="Fujiwara M."/>
            <person name="Mori M."/>
            <person name="Tomita M."/>
            <person name="Arakawa K."/>
        </authorList>
    </citation>
    <scope>NUCLEOTIDE SEQUENCE [LARGE SCALE GENOMIC DNA]</scope>
</reference>
<keyword evidence="1" id="KW-0175">Coiled coil</keyword>
<evidence type="ECO:0000313" key="2">
    <source>
        <dbReference type="EMBL" id="GBN08577.1"/>
    </source>
</evidence>
<dbReference type="Pfam" id="PF03564">
    <property type="entry name" value="DUF1759"/>
    <property type="match status" value="1"/>
</dbReference>
<comment type="caution">
    <text evidence="2">The sequence shown here is derived from an EMBL/GenBank/DDBJ whole genome shotgun (WGS) entry which is preliminary data.</text>
</comment>
<organism evidence="2 3">
    <name type="scientific">Araneus ventricosus</name>
    <name type="common">Orbweaver spider</name>
    <name type="synonym">Epeira ventricosa</name>
    <dbReference type="NCBI Taxonomy" id="182803"/>
    <lineage>
        <taxon>Eukaryota</taxon>
        <taxon>Metazoa</taxon>
        <taxon>Ecdysozoa</taxon>
        <taxon>Arthropoda</taxon>
        <taxon>Chelicerata</taxon>
        <taxon>Arachnida</taxon>
        <taxon>Araneae</taxon>
        <taxon>Araneomorphae</taxon>
        <taxon>Entelegynae</taxon>
        <taxon>Araneoidea</taxon>
        <taxon>Araneidae</taxon>
        <taxon>Araneus</taxon>
    </lineage>
</organism>
<dbReference type="Proteomes" id="UP000499080">
    <property type="component" value="Unassembled WGS sequence"/>
</dbReference>
<dbReference type="EMBL" id="BGPR01005272">
    <property type="protein sequence ID" value="GBN08577.1"/>
    <property type="molecule type" value="Genomic_DNA"/>
</dbReference>
<dbReference type="OrthoDB" id="7444419at2759"/>
<sequence length="222" mass="26083">MDLESLKKVRSPVRKATTEYIKQLEQEVNKIEERSIDLIDELLVKLLDKDSQLKKLDSDILSLCKAQDLNNEVERQQEYRDQIITWKMRAEKILRKNESETLIDRNVNRNTQQCSVKLPRLQIPQYDGNILNFNYFYSQFEAAIHKNSNLSDVGKFDYLKSYLINNAERAIRDLALKSENYDLALNILKERFGRTDMIIDAHMSQLLNLNPVRKSQDVKSLC</sequence>
<evidence type="ECO:0000256" key="1">
    <source>
        <dbReference type="SAM" id="Coils"/>
    </source>
</evidence>
<feature type="coiled-coil region" evidence="1">
    <location>
        <begin position="14"/>
        <end position="41"/>
    </location>
</feature>
<proteinExistence type="predicted"/>
<dbReference type="AlphaFoldDB" id="A0A4Y2L453"/>
<dbReference type="InterPro" id="IPR005312">
    <property type="entry name" value="DUF1759"/>
</dbReference>
<gene>
    <name evidence="2" type="ORF">AVEN_264856_1</name>
</gene>
<dbReference type="PANTHER" id="PTHR22954:SF3">
    <property type="entry name" value="PROTEIN CBG08539"/>
    <property type="match status" value="1"/>
</dbReference>
<protein>
    <submittedName>
        <fullName evidence="2">Uncharacterized protein</fullName>
    </submittedName>
</protein>
<keyword evidence="3" id="KW-1185">Reference proteome</keyword>
<evidence type="ECO:0000313" key="3">
    <source>
        <dbReference type="Proteomes" id="UP000499080"/>
    </source>
</evidence>
<name>A0A4Y2L453_ARAVE</name>